<dbReference type="AlphaFoldDB" id="A0A1T4K6F9"/>
<dbReference type="Proteomes" id="UP000190888">
    <property type="component" value="Unassembled WGS sequence"/>
</dbReference>
<dbReference type="OrthoDB" id="129242at2"/>
<protein>
    <submittedName>
        <fullName evidence="1">Gluconate 2-dehydrogenase subunit 3</fullName>
    </submittedName>
</protein>
<dbReference type="InterPro" id="IPR027056">
    <property type="entry name" value="Gluconate_2DH_su3"/>
</dbReference>
<dbReference type="Pfam" id="PF13618">
    <property type="entry name" value="Gluconate_2-dh3"/>
    <property type="match status" value="1"/>
</dbReference>
<reference evidence="1 2" key="1">
    <citation type="submission" date="2017-02" db="EMBL/GenBank/DDBJ databases">
        <authorList>
            <person name="Peterson S.W."/>
        </authorList>
    </citation>
    <scope>NUCLEOTIDE SEQUENCE [LARGE SCALE GENOMIC DNA]</scope>
    <source>
        <strain evidence="1 2">DSM 22335</strain>
    </source>
</reference>
<accession>A0A1T4K6F9</accession>
<sequence>MDRRKSIKALVIGTVSAGVVLDACKTEDKKATAAATGAANDDDRMQEEKDALKKLKAQENFFTPHEMATLTVLVDIIVPKDSVSGSATDAKVPEFLEFIVKDMPYHQTPMRGGLRWLDMQCLKQFEKSFVDCSETQRIAMVDQIAYPAKAKPEMKQGVAFFNLARNLTMTGFYTSEIGVKDLGYMGNVPNQWNGVPEDVLKQYNYAYTDQDLKVCISY</sequence>
<dbReference type="STRING" id="413434.SAMN04488132_101484"/>
<proteinExistence type="predicted"/>
<keyword evidence="2" id="KW-1185">Reference proteome</keyword>
<name>A0A1T4K6F9_9BACT</name>
<dbReference type="EMBL" id="FUWH01000001">
    <property type="protein sequence ID" value="SJZ38002.1"/>
    <property type="molecule type" value="Genomic_DNA"/>
</dbReference>
<gene>
    <name evidence="1" type="ORF">SAMN04488132_101484</name>
</gene>
<evidence type="ECO:0000313" key="1">
    <source>
        <dbReference type="EMBL" id="SJZ38002.1"/>
    </source>
</evidence>
<evidence type="ECO:0000313" key="2">
    <source>
        <dbReference type="Proteomes" id="UP000190888"/>
    </source>
</evidence>
<dbReference type="RefSeq" id="WP_078829817.1">
    <property type="nucleotide sequence ID" value="NZ_FUWH01000001.1"/>
</dbReference>
<organism evidence="1 2">
    <name type="scientific">Sediminibacterium ginsengisoli</name>
    <dbReference type="NCBI Taxonomy" id="413434"/>
    <lineage>
        <taxon>Bacteria</taxon>
        <taxon>Pseudomonadati</taxon>
        <taxon>Bacteroidota</taxon>
        <taxon>Chitinophagia</taxon>
        <taxon>Chitinophagales</taxon>
        <taxon>Chitinophagaceae</taxon>
        <taxon>Sediminibacterium</taxon>
    </lineage>
</organism>